<comment type="similarity">
    <text evidence="2 7">Belongs to the damage-control phosphatase family. Sugar phosphate phosphatase III subfamily.</text>
</comment>
<dbReference type="PANTHER" id="PTHR12260:SF6">
    <property type="entry name" value="DAMAGE-CONTROL PHOSPHATASE ARMT1"/>
    <property type="match status" value="1"/>
</dbReference>
<evidence type="ECO:0000313" key="9">
    <source>
        <dbReference type="EMBL" id="KAJ5210530.1"/>
    </source>
</evidence>
<comment type="function">
    <text evidence="7">Metal-dependent phosphatase that shows phosphatase activity against several substrates, including fructose-1-phosphate and fructose-6-phosphate. Its preference for fructose-1-phosphate, a strong glycating agent that causes DNA damage rather than a canonical yeast metabolite, suggests a damage-control function in hexose phosphate metabolism.</text>
</comment>
<feature type="domain" description="Damage-control phosphatase ARMT1-like metal-binding" evidence="8">
    <location>
        <begin position="23"/>
        <end position="455"/>
    </location>
</feature>
<dbReference type="Proteomes" id="UP001150879">
    <property type="component" value="Unassembled WGS sequence"/>
</dbReference>
<dbReference type="EMBL" id="JAPQKP010000001">
    <property type="protein sequence ID" value="KAJ5210530.1"/>
    <property type="molecule type" value="Genomic_DNA"/>
</dbReference>
<dbReference type="GO" id="GO:0016791">
    <property type="term" value="F:phosphatase activity"/>
    <property type="evidence" value="ECO:0007669"/>
    <property type="project" value="TreeGrafter"/>
</dbReference>
<evidence type="ECO:0000256" key="3">
    <source>
        <dbReference type="ARBA" id="ARBA00022723"/>
    </source>
</evidence>
<name>A0A9W9T6N4_9EURO</name>
<dbReference type="Gene3D" id="1.20.930.60">
    <property type="match status" value="1"/>
</dbReference>
<dbReference type="GO" id="GO:0006974">
    <property type="term" value="P:DNA damage response"/>
    <property type="evidence" value="ECO:0007669"/>
    <property type="project" value="TreeGrafter"/>
</dbReference>
<evidence type="ECO:0000313" key="10">
    <source>
        <dbReference type="Proteomes" id="UP001150879"/>
    </source>
</evidence>
<dbReference type="AlphaFoldDB" id="A0A9W9T6N4"/>
<dbReference type="EC" id="3.1.3.-" evidence="7"/>
<proteinExistence type="inferred from homology"/>
<comment type="catalytic activity">
    <reaction evidence="1 7">
        <text>beta-D-fructose 1-phosphate + H2O = D-fructose + phosphate</text>
        <dbReference type="Rhea" id="RHEA:35603"/>
        <dbReference type="ChEBI" id="CHEBI:15377"/>
        <dbReference type="ChEBI" id="CHEBI:37721"/>
        <dbReference type="ChEBI" id="CHEBI:43474"/>
        <dbReference type="ChEBI" id="CHEBI:138881"/>
    </reaction>
</comment>
<gene>
    <name evidence="9" type="ORF">N7472_000669</name>
</gene>
<keyword evidence="4 7" id="KW-0378">Hydrolase</keyword>
<dbReference type="GO" id="GO:0005634">
    <property type="term" value="C:nucleus"/>
    <property type="evidence" value="ECO:0007669"/>
    <property type="project" value="TreeGrafter"/>
</dbReference>
<dbReference type="OrthoDB" id="541375at2759"/>
<keyword evidence="10" id="KW-1185">Reference proteome</keyword>
<dbReference type="Pfam" id="PF01937">
    <property type="entry name" value="ARMT1-like_dom"/>
    <property type="match status" value="1"/>
</dbReference>
<protein>
    <recommendedName>
        <fullName evidence="7">Sugar phosphate phosphatase</fullName>
        <ecNumber evidence="7">3.1.3.-</ecNumber>
    </recommendedName>
</protein>
<keyword evidence="3 7" id="KW-0479">Metal-binding</keyword>
<evidence type="ECO:0000256" key="1">
    <source>
        <dbReference type="ARBA" id="ARBA00001326"/>
    </source>
</evidence>
<sequence>MEFDPNIEGYHTSDKSSFAYASAHERWSIIVAGAISDVSRTVAALDDVQATAEGEKIIKGLHSLQSEIAADLKLSPLPDDGTTDIAQYNQELAQRDPSWLHVSWLYGECYLYKRIQCLFLRYGKWNDYDIFAHQKISTFKSSKSAIIELATRYRTIVSDSMAKDMTSEMAIFTEMCEICLWGNATDLSLLTSLTYEEIQKLQGAEARKTQKKNILINDIPAAFDALKQTQCENAGGARVDIVLDNAGFELYVDLILAGYLLSTGLAKKVVLHPKSFPWFVSDVLPTDLTDLISALSEPGMFFAMEESNENSDSKPSMSRREKDDLLFLSGQWKGFIRSGKLSMREDPFWTTAGSYWRLPHMAPDLFKELRESDLVLFKGDLNYRKLTGDVCSSFPKLKFSQLQRLIVLYKVKWETTTPFSEAIGPLGKGSGVRTLALRTCKADVVVGLAEGEDERLREAYDGNFTGARTWAWTGKWAVISFCDGKSG</sequence>
<accession>A0A9W9T6N4</accession>
<keyword evidence="5 7" id="KW-0464">Manganese</keyword>
<evidence type="ECO:0000256" key="2">
    <source>
        <dbReference type="ARBA" id="ARBA00009519"/>
    </source>
</evidence>
<comment type="domain">
    <text evidence="7">Subfamily III proteins have a conserved RTxK motif about 40-50 residues from the C-terminus; the threonine may be replaced by serine or cysteine.</text>
</comment>
<dbReference type="SUPFAM" id="SSF111321">
    <property type="entry name" value="AF1104-like"/>
    <property type="match status" value="1"/>
</dbReference>
<evidence type="ECO:0000256" key="5">
    <source>
        <dbReference type="ARBA" id="ARBA00023211"/>
    </source>
</evidence>
<dbReference type="InterPro" id="IPR036075">
    <property type="entry name" value="ARMT-1-like_metal-bd_sf"/>
</dbReference>
<comment type="cofactor">
    <cofactor evidence="7">
        <name>Mn(2+)</name>
        <dbReference type="ChEBI" id="CHEBI:29035"/>
    </cofactor>
    <cofactor evidence="7">
        <name>Ni(2+)</name>
        <dbReference type="ChEBI" id="CHEBI:49786"/>
    </cofactor>
</comment>
<evidence type="ECO:0000259" key="8">
    <source>
        <dbReference type="Pfam" id="PF01937"/>
    </source>
</evidence>
<evidence type="ECO:0000256" key="6">
    <source>
        <dbReference type="ARBA" id="ARBA00048809"/>
    </source>
</evidence>
<dbReference type="InterPro" id="IPR002791">
    <property type="entry name" value="ARMT1-like_metal-bd"/>
</dbReference>
<organism evidence="9 10">
    <name type="scientific">Penicillium cf. griseofulvum</name>
    <dbReference type="NCBI Taxonomy" id="2972120"/>
    <lineage>
        <taxon>Eukaryota</taxon>
        <taxon>Fungi</taxon>
        <taxon>Dikarya</taxon>
        <taxon>Ascomycota</taxon>
        <taxon>Pezizomycotina</taxon>
        <taxon>Eurotiomycetes</taxon>
        <taxon>Eurotiomycetidae</taxon>
        <taxon>Eurotiales</taxon>
        <taxon>Aspergillaceae</taxon>
        <taxon>Penicillium</taxon>
    </lineage>
</organism>
<reference evidence="9" key="1">
    <citation type="submission" date="2022-11" db="EMBL/GenBank/DDBJ databases">
        <authorList>
            <person name="Petersen C."/>
        </authorList>
    </citation>
    <scope>NUCLEOTIDE SEQUENCE</scope>
    <source>
        <strain evidence="9">IBT 16849</strain>
    </source>
</reference>
<evidence type="ECO:0000256" key="4">
    <source>
        <dbReference type="ARBA" id="ARBA00022801"/>
    </source>
</evidence>
<comment type="caution">
    <text evidence="9">The sequence shown here is derived from an EMBL/GenBank/DDBJ whole genome shotgun (WGS) entry which is preliminary data.</text>
</comment>
<dbReference type="PANTHER" id="PTHR12260">
    <property type="entry name" value="DAMAGE-CONTROL PHOSPHATASE ARMT1"/>
    <property type="match status" value="1"/>
</dbReference>
<dbReference type="Gene3D" id="3.40.50.10880">
    <property type="entry name" value="Uncharacterised protein PF01937, DUF89, domain 3"/>
    <property type="match status" value="1"/>
</dbReference>
<dbReference type="GO" id="GO:0046872">
    <property type="term" value="F:metal ion binding"/>
    <property type="evidence" value="ECO:0007669"/>
    <property type="project" value="UniProtKB-UniRule"/>
</dbReference>
<evidence type="ECO:0000256" key="7">
    <source>
        <dbReference type="RuleBase" id="RU367030"/>
    </source>
</evidence>
<comment type="catalytic activity">
    <reaction evidence="6 7">
        <text>beta-D-fructose 6-phosphate = dihydroxyacetone + D-glyceraldehyde 3-phosphate</text>
        <dbReference type="Rhea" id="RHEA:28002"/>
        <dbReference type="ChEBI" id="CHEBI:16016"/>
        <dbReference type="ChEBI" id="CHEBI:57634"/>
        <dbReference type="ChEBI" id="CHEBI:59776"/>
    </reaction>
</comment>
<reference evidence="9" key="2">
    <citation type="journal article" date="2023" name="IMA Fungus">
        <title>Comparative genomic study of the Penicillium genus elucidates a diverse pangenome and 15 lateral gene transfer events.</title>
        <authorList>
            <person name="Petersen C."/>
            <person name="Sorensen T."/>
            <person name="Nielsen M.R."/>
            <person name="Sondergaard T.E."/>
            <person name="Sorensen J.L."/>
            <person name="Fitzpatrick D.A."/>
            <person name="Frisvad J.C."/>
            <person name="Nielsen K.L."/>
        </authorList>
    </citation>
    <scope>NUCLEOTIDE SEQUENCE</scope>
    <source>
        <strain evidence="9">IBT 16849</strain>
    </source>
</reference>
<dbReference type="InterPro" id="IPR039763">
    <property type="entry name" value="ARMT1"/>
</dbReference>